<keyword evidence="4 6" id="KW-0503">Monooxygenase</keyword>
<proteinExistence type="predicted"/>
<dbReference type="GO" id="GO:0008726">
    <property type="term" value="F:alkanesulfonate monooxygenase activity"/>
    <property type="evidence" value="ECO:0007669"/>
    <property type="project" value="TreeGrafter"/>
</dbReference>
<gene>
    <name evidence="6" type="ORF">Tasa_058_048</name>
</gene>
<dbReference type="Gene3D" id="3.20.20.30">
    <property type="entry name" value="Luciferase-like domain"/>
    <property type="match status" value="1"/>
</dbReference>
<evidence type="ECO:0000256" key="2">
    <source>
        <dbReference type="ARBA" id="ARBA00022643"/>
    </source>
</evidence>
<keyword evidence="1" id="KW-0285">Flavoprotein</keyword>
<organism evidence="6 7">
    <name type="scientific">Tanticharoenia sakaeratensis NBRC 103193</name>
    <dbReference type="NCBI Taxonomy" id="1231623"/>
    <lineage>
        <taxon>Bacteria</taxon>
        <taxon>Pseudomonadati</taxon>
        <taxon>Pseudomonadota</taxon>
        <taxon>Alphaproteobacteria</taxon>
        <taxon>Acetobacterales</taxon>
        <taxon>Acetobacteraceae</taxon>
        <taxon>Tanticharoenia</taxon>
    </lineage>
</organism>
<dbReference type="InterPro" id="IPR011251">
    <property type="entry name" value="Luciferase-like_dom"/>
</dbReference>
<dbReference type="RefSeq" id="WP_241767831.1">
    <property type="nucleotide sequence ID" value="NZ_BALE01000058.1"/>
</dbReference>
<dbReference type="PANTHER" id="PTHR42847">
    <property type="entry name" value="ALKANESULFONATE MONOOXYGENASE"/>
    <property type="match status" value="1"/>
</dbReference>
<evidence type="ECO:0000256" key="4">
    <source>
        <dbReference type="ARBA" id="ARBA00023033"/>
    </source>
</evidence>
<dbReference type="EMBL" id="BALE01000058">
    <property type="protein sequence ID" value="GAN55774.1"/>
    <property type="molecule type" value="Genomic_DNA"/>
</dbReference>
<evidence type="ECO:0000256" key="1">
    <source>
        <dbReference type="ARBA" id="ARBA00022630"/>
    </source>
</evidence>
<comment type="caution">
    <text evidence="6">The sequence shown here is derived from an EMBL/GenBank/DDBJ whole genome shotgun (WGS) entry which is preliminary data.</text>
</comment>
<dbReference type="InterPro" id="IPR036661">
    <property type="entry name" value="Luciferase-like_sf"/>
</dbReference>
<reference evidence="6 7" key="1">
    <citation type="submission" date="2012-10" db="EMBL/GenBank/DDBJ databases">
        <title>Genome sequencing of Tanticharoenia sakaeratensis NBRC 103193.</title>
        <authorList>
            <person name="Azuma Y."/>
            <person name="Hadano H."/>
            <person name="Hirakawa H."/>
            <person name="Matsushita K."/>
        </authorList>
    </citation>
    <scope>NUCLEOTIDE SEQUENCE [LARGE SCALE GENOMIC DNA]</scope>
    <source>
        <strain evidence="6 7">NBRC 103193</strain>
    </source>
</reference>
<protein>
    <submittedName>
        <fullName evidence="6">Pyrimidine monooxygenase RutA</fullName>
    </submittedName>
</protein>
<dbReference type="AlphaFoldDB" id="A0A0D6MQ25"/>
<dbReference type="SUPFAM" id="SSF51679">
    <property type="entry name" value="Bacterial luciferase-like"/>
    <property type="match status" value="1"/>
</dbReference>
<feature type="domain" description="Luciferase-like" evidence="5">
    <location>
        <begin position="25"/>
        <end position="335"/>
    </location>
</feature>
<keyword evidence="3" id="KW-0560">Oxidoreductase</keyword>
<dbReference type="Proteomes" id="UP000032679">
    <property type="component" value="Unassembled WGS sequence"/>
</dbReference>
<dbReference type="STRING" id="1231623.Tasa_058_048"/>
<dbReference type="GO" id="GO:0046306">
    <property type="term" value="P:alkanesulfonate catabolic process"/>
    <property type="evidence" value="ECO:0007669"/>
    <property type="project" value="TreeGrafter"/>
</dbReference>
<keyword evidence="2" id="KW-0288">FMN</keyword>
<dbReference type="Pfam" id="PF00296">
    <property type="entry name" value="Bac_luciferase"/>
    <property type="match status" value="1"/>
</dbReference>
<evidence type="ECO:0000256" key="3">
    <source>
        <dbReference type="ARBA" id="ARBA00023002"/>
    </source>
</evidence>
<keyword evidence="7" id="KW-1185">Reference proteome</keyword>
<accession>A0A0D6MQ25</accession>
<dbReference type="CDD" id="cd01094">
    <property type="entry name" value="Alkanesulfonate_monoxygenase"/>
    <property type="match status" value="1"/>
</dbReference>
<evidence type="ECO:0000313" key="7">
    <source>
        <dbReference type="Proteomes" id="UP000032679"/>
    </source>
</evidence>
<dbReference type="InterPro" id="IPR050172">
    <property type="entry name" value="SsuD_RutA_monooxygenase"/>
</dbReference>
<evidence type="ECO:0000313" key="6">
    <source>
        <dbReference type="EMBL" id="GAN55774.1"/>
    </source>
</evidence>
<dbReference type="PANTHER" id="PTHR42847:SF4">
    <property type="entry name" value="ALKANESULFONATE MONOOXYGENASE-RELATED"/>
    <property type="match status" value="1"/>
</dbReference>
<evidence type="ECO:0000259" key="5">
    <source>
        <dbReference type="Pfam" id="PF00296"/>
    </source>
</evidence>
<sequence length="377" mass="41193">MQAPDSQSVDMPGADLPSARGGKDFGIFMPIANGGWILSSTGPRIDGSYEYNRRAALLAEEIGLDFIMAMAKYRGYGGHTRHWDIALDSTVLMSALAAETKRVKVWTTFQTLLHNPAVTAKMIATLDQVSHGRAGLNVVPGAYHDEFAQMGAWPETLGHDERYDYAGEWLDAVKRLWSDDHVSLQGRYITLNDCMSDPKPVQTPRPFIVAAGQSGRGMEFATAYTDALFIGGRDDDEMRAISLRAKDMAAKAGRRLRTYAMAIIVEGETDAEADAMLATIREGFDEEAFVNMMRAYGVIDAEIGRENSMTARARSGFIAPHVAGSSETVAARLQQIIDNAELDGLMLIFPDYDTGLRKLAKSVLPALRARYGATDPA</sequence>
<name>A0A0D6MQ25_9PROT</name>